<dbReference type="AlphaFoldDB" id="A0A833QYA6"/>
<reference evidence="3" key="1">
    <citation type="submission" date="2020-01" db="EMBL/GenBank/DDBJ databases">
        <title>Genome sequence of Kobresia littledalei, the first chromosome-level genome in the family Cyperaceae.</title>
        <authorList>
            <person name="Qu G."/>
        </authorList>
    </citation>
    <scope>NUCLEOTIDE SEQUENCE</scope>
    <source>
        <strain evidence="3">C.B.Clarke</strain>
        <tissue evidence="3">Leaf</tissue>
    </source>
</reference>
<accession>A0A833QYA6</accession>
<keyword evidence="1" id="KW-0175">Coiled coil</keyword>
<dbReference type="Proteomes" id="UP000623129">
    <property type="component" value="Unassembled WGS sequence"/>
</dbReference>
<feature type="compositionally biased region" description="Low complexity" evidence="2">
    <location>
        <begin position="133"/>
        <end position="142"/>
    </location>
</feature>
<feature type="compositionally biased region" description="Pro residues" evidence="2">
    <location>
        <begin position="184"/>
        <end position="196"/>
    </location>
</feature>
<evidence type="ECO:0000313" key="3">
    <source>
        <dbReference type="EMBL" id="KAF3329791.1"/>
    </source>
</evidence>
<protein>
    <submittedName>
        <fullName evidence="3">Uncharacterized protein</fullName>
    </submittedName>
</protein>
<dbReference type="PANTHER" id="PTHR38378:SF3">
    <property type="entry name" value="MYOSIN HEAVY CHAIN-LIKE PROTEIN"/>
    <property type="match status" value="1"/>
</dbReference>
<evidence type="ECO:0000256" key="1">
    <source>
        <dbReference type="SAM" id="Coils"/>
    </source>
</evidence>
<organism evidence="3 4">
    <name type="scientific">Carex littledalei</name>
    <dbReference type="NCBI Taxonomy" id="544730"/>
    <lineage>
        <taxon>Eukaryota</taxon>
        <taxon>Viridiplantae</taxon>
        <taxon>Streptophyta</taxon>
        <taxon>Embryophyta</taxon>
        <taxon>Tracheophyta</taxon>
        <taxon>Spermatophyta</taxon>
        <taxon>Magnoliopsida</taxon>
        <taxon>Liliopsida</taxon>
        <taxon>Poales</taxon>
        <taxon>Cyperaceae</taxon>
        <taxon>Cyperoideae</taxon>
        <taxon>Cariceae</taxon>
        <taxon>Carex</taxon>
        <taxon>Carex subgen. Euthyceras</taxon>
    </lineage>
</organism>
<sequence>MPETRALLVNSLKIFSSMHPRYHSESLEIMLERMNPWTILFKKPPEQLPPMMMRRRNVHLEGVVTNIKLLYKFVHEQANITKADEHLRDARLEAMLNIVDDIKSRLLESNVADKKDCRTGELRRCSSSIAMTASSDTSAAAMKPIPLNPSSTKEHTAKPHGLFLITPPSSPSSQSQPHKIMTPPISPKPRRAPPPLSLPVKPPLQEMISNNYDAIVQENSLMKRKLAAAVVARDSAEKVCKTIYKDTESVARELRWRVGQLEEANESVKYLSALNQRLYNKLSGQGTVEGLTEELVQRNKELMQRIEKAREEYSAILGTLKEGLDLNKRLALEMETCNDMLSKVRTERGKELEIPQLAKFKKILAKVERYLTSWQVRLRDSPLKNID</sequence>
<comment type="caution">
    <text evidence="3">The sequence shown here is derived from an EMBL/GenBank/DDBJ whole genome shotgun (WGS) entry which is preliminary data.</text>
</comment>
<proteinExistence type="predicted"/>
<feature type="region of interest" description="Disordered" evidence="2">
    <location>
        <begin position="133"/>
        <end position="196"/>
    </location>
</feature>
<feature type="coiled-coil region" evidence="1">
    <location>
        <begin position="292"/>
        <end position="319"/>
    </location>
</feature>
<name>A0A833QYA6_9POAL</name>
<dbReference type="PANTHER" id="PTHR38378">
    <property type="entry name" value="MYOSIN HEAVY CHAIN-LIKE PROTEIN"/>
    <property type="match status" value="1"/>
</dbReference>
<dbReference type="EMBL" id="SWLB01000014">
    <property type="protein sequence ID" value="KAF3329791.1"/>
    <property type="molecule type" value="Genomic_DNA"/>
</dbReference>
<dbReference type="OrthoDB" id="658092at2759"/>
<gene>
    <name evidence="3" type="ORF">FCM35_KLT05122</name>
</gene>
<keyword evidence="4" id="KW-1185">Reference proteome</keyword>
<evidence type="ECO:0000256" key="2">
    <source>
        <dbReference type="SAM" id="MobiDB-lite"/>
    </source>
</evidence>
<evidence type="ECO:0000313" key="4">
    <source>
        <dbReference type="Proteomes" id="UP000623129"/>
    </source>
</evidence>